<evidence type="ECO:0000313" key="1">
    <source>
        <dbReference type="EMBL" id="MBU2952112.1"/>
    </source>
</evidence>
<comment type="caution">
    <text evidence="1">The sequence shown here is derived from an EMBL/GenBank/DDBJ whole genome shotgun (WGS) entry which is preliminary data.</text>
</comment>
<protein>
    <submittedName>
        <fullName evidence="1">Metal-dependent hydrolase</fullName>
    </submittedName>
</protein>
<keyword evidence="2" id="KW-1185">Reference proteome</keyword>
<evidence type="ECO:0000313" key="2">
    <source>
        <dbReference type="Proteomes" id="UP001647509"/>
    </source>
</evidence>
<dbReference type="Proteomes" id="UP001647509">
    <property type="component" value="Unassembled WGS sequence"/>
</dbReference>
<accession>A0ACC5UCP9</accession>
<gene>
    <name evidence="1" type="ORF">KO493_15535</name>
</gene>
<organism evidence="1 2">
    <name type="scientific">Pseudotamlana agarivorans</name>
    <dbReference type="NCBI Taxonomy" id="481183"/>
    <lineage>
        <taxon>Bacteria</taxon>
        <taxon>Pseudomonadati</taxon>
        <taxon>Bacteroidota</taxon>
        <taxon>Flavobacteriia</taxon>
        <taxon>Flavobacteriales</taxon>
        <taxon>Flavobacteriaceae</taxon>
        <taxon>Pseudotamlana</taxon>
    </lineage>
</organism>
<reference evidence="1" key="1">
    <citation type="submission" date="2021-05" db="EMBL/GenBank/DDBJ databases">
        <title>Draft genomes of bacteria isolated from model marine particles.</title>
        <authorList>
            <person name="Datta M.S."/>
            <person name="Schwartzman J.A."/>
            <person name="Enke T.N."/>
            <person name="Saavedra J."/>
            <person name="Cermak N."/>
            <person name="Cordero O.X."/>
        </authorList>
    </citation>
    <scope>NUCLEOTIDE SEQUENCE</scope>
    <source>
        <strain evidence="1">I2M19</strain>
    </source>
</reference>
<dbReference type="EMBL" id="JAHKPD010000025">
    <property type="protein sequence ID" value="MBU2952112.1"/>
    <property type="molecule type" value="Genomic_DNA"/>
</dbReference>
<keyword evidence="1" id="KW-0378">Hydrolase</keyword>
<sequence>MTNQELEHLKYPIGHFECPEKISESDIKQWISVLEAFPNRLEKLVAGLSDEQLDTVYRTGGWTVRQVVHHVSDSHHHSYTRFKWALTEDKPVIKAYFEERWAELIDSKSAPINMSLQHIKAIHFKLVYLLKTLSEADLNKSFIHPETNSEVKLNYQIGNYAWHSNHHYAHIEQILK</sequence>
<name>A0ACC5UCP9_9FLAO</name>
<proteinExistence type="predicted"/>